<proteinExistence type="predicted"/>
<accession>A0A1B7YLY7</accession>
<dbReference type="RefSeq" id="XP_018161577.1">
    <property type="nucleotide sequence ID" value="XM_018296761.1"/>
</dbReference>
<name>A0A1B7YLY7_COLHI</name>
<evidence type="ECO:0000313" key="2">
    <source>
        <dbReference type="Proteomes" id="UP000092177"/>
    </source>
</evidence>
<gene>
    <name evidence="1" type="ORF">CH63R_01786</name>
</gene>
<dbReference type="GeneID" id="28860868"/>
<organism evidence="1 2">
    <name type="scientific">Colletotrichum higginsianum (strain IMI 349063)</name>
    <name type="common">Crucifer anthracnose fungus</name>
    <dbReference type="NCBI Taxonomy" id="759273"/>
    <lineage>
        <taxon>Eukaryota</taxon>
        <taxon>Fungi</taxon>
        <taxon>Dikarya</taxon>
        <taxon>Ascomycota</taxon>
        <taxon>Pezizomycotina</taxon>
        <taxon>Sordariomycetes</taxon>
        <taxon>Hypocreomycetidae</taxon>
        <taxon>Glomerellales</taxon>
        <taxon>Glomerellaceae</taxon>
        <taxon>Colletotrichum</taxon>
        <taxon>Colletotrichum destructivum species complex</taxon>
    </lineage>
</organism>
<dbReference type="KEGG" id="chig:CH63R_01786"/>
<dbReference type="AlphaFoldDB" id="A0A1B7YLY7"/>
<dbReference type="VEuPathDB" id="FungiDB:CH63R_01786"/>
<evidence type="ECO:0000313" key="1">
    <source>
        <dbReference type="EMBL" id="OBR13060.1"/>
    </source>
</evidence>
<comment type="caution">
    <text evidence="1">The sequence shown here is derived from an EMBL/GenBank/DDBJ whole genome shotgun (WGS) entry which is preliminary data.</text>
</comment>
<sequence>MTGSDSVESAKAVIILTEVSKDLKVTDMFLAEHVHRPISELAGVLDTLDDYLGRADNLTTAVDKILKFIDTALRIGGRFARAAPPPISTILSAIVELVKNLRITGILRKALGEVKSIAHKIKTDFMDKAKKGVKTVLEKIESLTGNIPGWANSVDFMKHAFVIVLEVFDMLKDVLGDQAIGASVLSGLEGLASGPRQGFEAIKNTVQPVTEFARNALEQFVKLVGSFESLGIRELMDKFEPVANVLGGVSGVIEAVESALAPVMWVLECIGFLINLIFKPVMDFIMNSLGLGALVDSIAEQLNKVLGIDSIRKYLDQAMNAAFNNILGPLDGELQKFDCVEQVQKLSSDFQAFRKSPADGIVKMLNTVINSDVSGHVKVKPIGGGNPMLVLMASSLPEQKPQSPMIVEGVQSDTVDQHWSNKTAAGENSSMSPLRTAFFATAAAVEASGQSPLVWASPATSTEDTAGTPVRLGYAYYKDLPVSMLLRTQHPRILDAQKSARDTPLKPFVVDGNIGNNNSNNNNNVKISQTTLGVDEPTVALSLASNDGSSSGGKSDHFDAFCVRRAKFQAECEKALELLARLLDVAQQADHDFATFSPESVAFGDHLTAMFGGIDPLLSAVETLISLPLDYLGQMKKLLQETLGAPTAVLAVVDDIGGVGNAIVTAIEAFKDKDAALKRAADVSTEYVKVQQAVSTACSTDRLQLASKLGASSSVHDITSLVRLLTHRLGTTATNFEAMENLGRGIYEDYKTHPERYSADFFTRIDSVYEGLAGTVASTSAEVRDLVQQQGNSNNQGVLGTLYAALSGVHDDVRRSFQASQAVSELCTAVESSVIATDAAREACVRFANMVEPLKHILTEVGVSIDPKQPVGPRALADTGLAVVLQKLITAAALDGTKLFLERAFHLGDINKGMDDIMVRLQNSLEKERIPALDKAVLDLVAKVTPTKLNAFALPPGGISADDETVKTFTVMSPLLDQGTADMMGQLLIEIKRAASDQSPPLSWAGLTWCRRWDEAEPAFPSVIFMEWYQTLQDIDMLVNKRRLGAVAKTDMIDAYDSHLGEAHWIPIHDRINQLLHGIIKLPATAGTDLLQTIKRQPDTTPLPAPYVLPTEAPELAEKTLGEAGDNGKKALAGDSALRGVWRDQQRFEQAAVQLAPFGLTPTNNIGLEGLHHGYNLLGARELLANCGDEDKTHQYARLTGCEVEGKGFVSVPVAGSK</sequence>
<reference evidence="2" key="1">
    <citation type="journal article" date="2017" name="BMC Genomics">
        <title>Gapless genome assembly of Colletotrichum higginsianum reveals chromosome structure and association of transposable elements with secondary metabolite gene clusters.</title>
        <authorList>
            <person name="Dallery J.-F."/>
            <person name="Lapalu N."/>
            <person name="Zampounis A."/>
            <person name="Pigne S."/>
            <person name="Luyten I."/>
            <person name="Amselem J."/>
            <person name="Wittenberg A.H.J."/>
            <person name="Zhou S."/>
            <person name="de Queiroz M.V."/>
            <person name="Robin G.P."/>
            <person name="Auger A."/>
            <person name="Hainaut M."/>
            <person name="Henrissat B."/>
            <person name="Kim K.-T."/>
            <person name="Lee Y.-H."/>
            <person name="Lespinet O."/>
            <person name="Schwartz D.C."/>
            <person name="Thon M.R."/>
            <person name="O'Connell R.J."/>
        </authorList>
    </citation>
    <scope>NUCLEOTIDE SEQUENCE [LARGE SCALE GENOMIC DNA]</scope>
    <source>
        <strain evidence="2">IMI 349063</strain>
    </source>
</reference>
<dbReference type="Proteomes" id="UP000092177">
    <property type="component" value="Chromosome 2"/>
</dbReference>
<dbReference type="EMBL" id="LTAN01000002">
    <property type="protein sequence ID" value="OBR13060.1"/>
    <property type="molecule type" value="Genomic_DNA"/>
</dbReference>
<keyword evidence="2" id="KW-1185">Reference proteome</keyword>
<protein>
    <submittedName>
        <fullName evidence="1">Uncharacterized protein</fullName>
    </submittedName>
</protein>